<dbReference type="eggNOG" id="KOG4597">
    <property type="taxonomic scope" value="Eukaryota"/>
</dbReference>
<feature type="chain" id="PRO_5007587087" evidence="4">
    <location>
        <begin position="25"/>
        <end position="145"/>
    </location>
</feature>
<keyword evidence="4" id="KW-0732">Signal</keyword>
<dbReference type="Gene3D" id="4.10.410.10">
    <property type="entry name" value="Pancreatic trypsin inhibitor Kunitz domain"/>
    <property type="match status" value="2"/>
</dbReference>
<name>A0A151PJ08_ALLMI</name>
<accession>A0A151PJ08</accession>
<evidence type="ECO:0000256" key="4">
    <source>
        <dbReference type="SAM" id="SignalP"/>
    </source>
</evidence>
<evidence type="ECO:0000256" key="2">
    <source>
        <dbReference type="ARBA" id="ARBA00022900"/>
    </source>
</evidence>
<evidence type="ECO:0000256" key="1">
    <source>
        <dbReference type="ARBA" id="ARBA00022690"/>
    </source>
</evidence>
<dbReference type="Pfam" id="PF00014">
    <property type="entry name" value="Kunitz_BPTI"/>
    <property type="match status" value="2"/>
</dbReference>
<comment type="caution">
    <text evidence="6">The sequence shown here is derived from an EMBL/GenBank/DDBJ whole genome shotgun (WGS) entry which is preliminary data.</text>
</comment>
<feature type="domain" description="BPTI/Kunitz inhibitor" evidence="5">
    <location>
        <begin position="87"/>
        <end position="137"/>
    </location>
</feature>
<evidence type="ECO:0000259" key="5">
    <source>
        <dbReference type="PROSITE" id="PS50279"/>
    </source>
</evidence>
<dbReference type="OrthoDB" id="4473401at2759"/>
<protein>
    <submittedName>
        <fullName evidence="6">Kunitz-type serine protease inhibitor vestiginin-7-like</fullName>
    </submittedName>
</protein>
<dbReference type="InterPro" id="IPR036880">
    <property type="entry name" value="Kunitz_BPTI_sf"/>
</dbReference>
<dbReference type="KEGG" id="amj:102568515"/>
<dbReference type="InterPro" id="IPR002223">
    <property type="entry name" value="Kunitz_BPTI"/>
</dbReference>
<dbReference type="InterPro" id="IPR020901">
    <property type="entry name" value="Prtase_inh_Kunz-CS"/>
</dbReference>
<evidence type="ECO:0000313" key="6">
    <source>
        <dbReference type="EMBL" id="KYO48973.1"/>
    </source>
</evidence>
<dbReference type="PRINTS" id="PR00759">
    <property type="entry name" value="BASICPTASE"/>
</dbReference>
<reference evidence="6 7" key="1">
    <citation type="journal article" date="2012" name="Genome Biol.">
        <title>Sequencing three crocodilian genomes to illuminate the evolution of archosaurs and amniotes.</title>
        <authorList>
            <person name="St John J.A."/>
            <person name="Braun E.L."/>
            <person name="Isberg S.R."/>
            <person name="Miles L.G."/>
            <person name="Chong A.Y."/>
            <person name="Gongora J."/>
            <person name="Dalzell P."/>
            <person name="Moran C."/>
            <person name="Bed'hom B."/>
            <person name="Abzhanov A."/>
            <person name="Burgess S.C."/>
            <person name="Cooksey A.M."/>
            <person name="Castoe T.A."/>
            <person name="Crawford N.G."/>
            <person name="Densmore L.D."/>
            <person name="Drew J.C."/>
            <person name="Edwards S.V."/>
            <person name="Faircloth B.C."/>
            <person name="Fujita M.K."/>
            <person name="Greenwold M.J."/>
            <person name="Hoffmann F.G."/>
            <person name="Howard J.M."/>
            <person name="Iguchi T."/>
            <person name="Janes D.E."/>
            <person name="Khan S.Y."/>
            <person name="Kohno S."/>
            <person name="de Koning A.J."/>
            <person name="Lance S.L."/>
            <person name="McCarthy F.M."/>
            <person name="McCormack J.E."/>
            <person name="Merchant M.E."/>
            <person name="Peterson D.G."/>
            <person name="Pollock D.D."/>
            <person name="Pourmand N."/>
            <person name="Raney B.J."/>
            <person name="Roessler K.A."/>
            <person name="Sanford J.R."/>
            <person name="Sawyer R.H."/>
            <person name="Schmidt C.J."/>
            <person name="Triplett E.W."/>
            <person name="Tuberville T.D."/>
            <person name="Venegas-Anaya M."/>
            <person name="Howard J.T."/>
            <person name="Jarvis E.D."/>
            <person name="Guillette L.J.Jr."/>
            <person name="Glenn T.C."/>
            <person name="Green R.E."/>
            <person name="Ray D.A."/>
        </authorList>
    </citation>
    <scope>NUCLEOTIDE SEQUENCE [LARGE SCALE GENOMIC DNA]</scope>
    <source>
        <strain evidence="6">KSC_2009_1</strain>
    </source>
</reference>
<dbReference type="GO" id="GO:0004867">
    <property type="term" value="F:serine-type endopeptidase inhibitor activity"/>
    <property type="evidence" value="ECO:0007669"/>
    <property type="project" value="UniProtKB-KW"/>
</dbReference>
<dbReference type="PROSITE" id="PS00280">
    <property type="entry name" value="BPTI_KUNITZ_1"/>
    <property type="match status" value="1"/>
</dbReference>
<dbReference type="PANTHER" id="PTHR10083:SF374">
    <property type="entry name" value="BPTI_KUNITZ INHIBITOR DOMAIN-CONTAINING PROTEIN"/>
    <property type="match status" value="1"/>
</dbReference>
<dbReference type="GO" id="GO:0005615">
    <property type="term" value="C:extracellular space"/>
    <property type="evidence" value="ECO:0007669"/>
    <property type="project" value="TreeGrafter"/>
</dbReference>
<dbReference type="CDD" id="cd00109">
    <property type="entry name" value="Kunitz-type"/>
    <property type="match status" value="2"/>
</dbReference>
<keyword evidence="7" id="KW-1185">Reference proteome</keyword>
<keyword evidence="3" id="KW-1015">Disulfide bond</keyword>
<feature type="domain" description="BPTI/Kunitz inhibitor" evidence="5">
    <location>
        <begin position="31"/>
        <end position="81"/>
    </location>
</feature>
<dbReference type="InterPro" id="IPR050098">
    <property type="entry name" value="TFPI/VKTCI-like"/>
</dbReference>
<keyword evidence="2 6" id="KW-0722">Serine protease inhibitor</keyword>
<sequence>MQRGSLFLLAEILTLWAGLQPASGQVSPDICKLPKEAGPCEMYILRFYYDLATRTCRPFVYGGCKGNENNFVSFLACLATCKIPDICRLPADPGPCKAYITRYYYDVATRTCKPFVYGGCEGNENNFGSSLICQLTCKIIGQLRE</sequence>
<dbReference type="SUPFAM" id="SSF57362">
    <property type="entry name" value="BPTI-like"/>
    <property type="match status" value="2"/>
</dbReference>
<dbReference type="EMBL" id="AKHW03000155">
    <property type="protein sequence ID" value="KYO48973.1"/>
    <property type="molecule type" value="Genomic_DNA"/>
</dbReference>
<dbReference type="PANTHER" id="PTHR10083">
    <property type="entry name" value="KUNITZ-TYPE PROTEASE INHIBITOR-RELATED"/>
    <property type="match status" value="1"/>
</dbReference>
<proteinExistence type="predicted"/>
<evidence type="ECO:0000256" key="3">
    <source>
        <dbReference type="ARBA" id="ARBA00023157"/>
    </source>
</evidence>
<dbReference type="Proteomes" id="UP000050525">
    <property type="component" value="Unassembled WGS sequence"/>
</dbReference>
<gene>
    <name evidence="6" type="ORF">Y1Q_0020492</name>
</gene>
<dbReference type="FunFam" id="4.10.410.10:FF:000015">
    <property type="entry name" value="WAP four-disulfide core domain 6A"/>
    <property type="match status" value="2"/>
</dbReference>
<feature type="signal peptide" evidence="4">
    <location>
        <begin position="1"/>
        <end position="24"/>
    </location>
</feature>
<dbReference type="SMART" id="SM00131">
    <property type="entry name" value="KU"/>
    <property type="match status" value="2"/>
</dbReference>
<organism evidence="6 7">
    <name type="scientific">Alligator mississippiensis</name>
    <name type="common">American alligator</name>
    <dbReference type="NCBI Taxonomy" id="8496"/>
    <lineage>
        <taxon>Eukaryota</taxon>
        <taxon>Metazoa</taxon>
        <taxon>Chordata</taxon>
        <taxon>Craniata</taxon>
        <taxon>Vertebrata</taxon>
        <taxon>Euteleostomi</taxon>
        <taxon>Archelosauria</taxon>
        <taxon>Archosauria</taxon>
        <taxon>Crocodylia</taxon>
        <taxon>Alligatoridae</taxon>
        <taxon>Alligatorinae</taxon>
        <taxon>Alligator</taxon>
    </lineage>
</organism>
<dbReference type="PROSITE" id="PS50279">
    <property type="entry name" value="BPTI_KUNITZ_2"/>
    <property type="match status" value="2"/>
</dbReference>
<dbReference type="AlphaFoldDB" id="A0A151PJ08"/>
<evidence type="ECO:0000313" key="7">
    <source>
        <dbReference type="Proteomes" id="UP000050525"/>
    </source>
</evidence>
<keyword evidence="1 6" id="KW-0646">Protease inhibitor</keyword>